<dbReference type="EMBL" id="FNBD01000016">
    <property type="protein sequence ID" value="SDF45097.1"/>
    <property type="molecule type" value="Genomic_DNA"/>
</dbReference>
<protein>
    <recommendedName>
        <fullName evidence="3">Lipoprotein</fullName>
    </recommendedName>
</protein>
<evidence type="ECO:0008006" key="3">
    <source>
        <dbReference type="Google" id="ProtNLM"/>
    </source>
</evidence>
<keyword evidence="2" id="KW-1185">Reference proteome</keyword>
<gene>
    <name evidence="1" type="ORF">SAMN04487992_11611</name>
</gene>
<dbReference type="RefSeq" id="WP_074539359.1">
    <property type="nucleotide sequence ID" value="NZ_FNBD01000016.1"/>
</dbReference>
<evidence type="ECO:0000313" key="1">
    <source>
        <dbReference type="EMBL" id="SDF45097.1"/>
    </source>
</evidence>
<dbReference type="Proteomes" id="UP000182114">
    <property type="component" value="Unassembled WGS sequence"/>
</dbReference>
<evidence type="ECO:0000313" key="2">
    <source>
        <dbReference type="Proteomes" id="UP000182114"/>
    </source>
</evidence>
<reference evidence="2" key="1">
    <citation type="submission" date="2016-10" db="EMBL/GenBank/DDBJ databases">
        <authorList>
            <person name="Varghese N."/>
            <person name="Submissions S."/>
        </authorList>
    </citation>
    <scope>NUCLEOTIDE SEQUENCE [LARGE SCALE GENOMIC DNA]</scope>
    <source>
        <strain evidence="2">DSM 24729</strain>
    </source>
</reference>
<name>A0A1G7L6F0_9FLAO</name>
<proteinExistence type="predicted"/>
<dbReference type="PROSITE" id="PS51257">
    <property type="entry name" value="PROKAR_LIPOPROTEIN"/>
    <property type="match status" value="1"/>
</dbReference>
<organism evidence="1 2">
    <name type="scientific">Cellulophaga baltica</name>
    <dbReference type="NCBI Taxonomy" id="76594"/>
    <lineage>
        <taxon>Bacteria</taxon>
        <taxon>Pseudomonadati</taxon>
        <taxon>Bacteroidota</taxon>
        <taxon>Flavobacteriia</taxon>
        <taxon>Flavobacteriales</taxon>
        <taxon>Flavobacteriaceae</taxon>
        <taxon>Cellulophaga</taxon>
    </lineage>
</organism>
<sequence>MKYIYLVLFTAIFSCNGQEKNNDFKSNSKISLLAKGNENEIKREQELNYIKRRNSNIAYFEEKEYNDRTYKQVNDSLLALEKLLQHILIPTRVQEINETGKINLETFLPELGFRMLDALTVYEKEISILCTTNFIFSDYFKEQGYNFNNITENKIEDIFSYAFASDYVITGIHSYKINQTENIQAYGMISIDGQDIGPFKPNSLYALVIIEDNIYLISKSIKKELEGIEKCERIWNNVDSESEDKTWENYCECYQREFTNNEQLLPLKKEIEKMVNLIIE</sequence>
<accession>A0A1G7L6F0</accession>
<dbReference type="AlphaFoldDB" id="A0A1G7L6F0"/>